<gene>
    <name evidence="1" type="ORF">PAM7971_03732</name>
</gene>
<proteinExistence type="predicted"/>
<name>A0A1Y5TRD6_9RHOB</name>
<evidence type="ECO:0000313" key="1">
    <source>
        <dbReference type="EMBL" id="SLN69755.1"/>
    </source>
</evidence>
<keyword evidence="2" id="KW-1185">Reference proteome</keyword>
<protein>
    <submittedName>
        <fullName evidence="1">Uncharacterized protein</fullName>
    </submittedName>
</protein>
<sequence>MRRPDRRKFNKRDGTYTMGKGDEMLMERTLKTQTGNAVIVVGTDGTARLRAEADRVAKIKAAGAAPAQCGPEVPNAPARGAVRISNPRELVPGTTDKYQHAGWQKRSVMHRCDVFDMMRAQALNAHAKVKAKNKEAVFEEPFNAGQVSMARHYAGLHEGLQSGDLRGTSYGERVSGGGGGVDAVVLRLAARQEFEALERKVGRGVAMPMRKVRPSKRGAGRVCKMISDLDAVRAVCLLGLSMSEVLRKYDWTVSSRNSAALRAALRDALDRMQGYGVASARK</sequence>
<dbReference type="Proteomes" id="UP000193307">
    <property type="component" value="Unassembled WGS sequence"/>
</dbReference>
<reference evidence="1 2" key="1">
    <citation type="submission" date="2017-03" db="EMBL/GenBank/DDBJ databases">
        <authorList>
            <person name="Afonso C.L."/>
            <person name="Miller P.J."/>
            <person name="Scott M.A."/>
            <person name="Spackman E."/>
            <person name="Goraichik I."/>
            <person name="Dimitrov K.M."/>
            <person name="Suarez D.L."/>
            <person name="Swayne D.E."/>
        </authorList>
    </citation>
    <scope>NUCLEOTIDE SEQUENCE [LARGE SCALE GENOMIC DNA]</scope>
    <source>
        <strain evidence="1 2">CECT 7971</strain>
    </source>
</reference>
<accession>A0A1Y5TRD6</accession>
<dbReference type="AlphaFoldDB" id="A0A1Y5TRD6"/>
<dbReference type="EMBL" id="FWFW01000020">
    <property type="protein sequence ID" value="SLN69755.1"/>
    <property type="molecule type" value="Genomic_DNA"/>
</dbReference>
<evidence type="ECO:0000313" key="2">
    <source>
        <dbReference type="Proteomes" id="UP000193307"/>
    </source>
</evidence>
<organism evidence="1 2">
    <name type="scientific">Pacificibacter marinus</name>
    <dbReference type="NCBI Taxonomy" id="658057"/>
    <lineage>
        <taxon>Bacteria</taxon>
        <taxon>Pseudomonadati</taxon>
        <taxon>Pseudomonadota</taxon>
        <taxon>Alphaproteobacteria</taxon>
        <taxon>Rhodobacterales</taxon>
        <taxon>Roseobacteraceae</taxon>
        <taxon>Pacificibacter</taxon>
    </lineage>
</organism>